<proteinExistence type="predicted"/>
<keyword evidence="1" id="KW-0812">Transmembrane</keyword>
<dbReference type="Proteomes" id="UP000216802">
    <property type="component" value="Unassembled WGS sequence"/>
</dbReference>
<evidence type="ECO:0000313" key="2">
    <source>
        <dbReference type="EMBL" id="GAW73028.1"/>
    </source>
</evidence>
<feature type="transmembrane region" description="Helical" evidence="1">
    <location>
        <begin position="12"/>
        <end position="32"/>
    </location>
</feature>
<reference evidence="2 5" key="1">
    <citation type="journal article" date="2017" name="Biosci Microbiota Food Health">
        <title>Genomic characterization reconfirms the taxonomic status of Lactobacillus parakefiri.</title>
        <authorList>
            <person name="Tanizawa Y."/>
            <person name="Kobayashi H."/>
            <person name="Kaminuma E."/>
            <person name="Sakamoto M."/>
            <person name="Ohkuma M."/>
            <person name="Nakamura Y."/>
            <person name="Arita M."/>
            <person name="Tohno M."/>
        </authorList>
    </citation>
    <scope>NUCLEOTIDE SEQUENCE [LARGE SCALE GENOMIC DNA]</scope>
    <source>
        <strain evidence="2 5">JCM 8573</strain>
    </source>
</reference>
<accession>A0A269YGX1</accession>
<dbReference type="Proteomes" id="UP000214739">
    <property type="component" value="Unassembled WGS sequence"/>
</dbReference>
<evidence type="ECO:0000313" key="5">
    <source>
        <dbReference type="Proteomes" id="UP000214739"/>
    </source>
</evidence>
<dbReference type="OrthoDB" id="9984421at2"/>
<name>A0A269YGX1_9LACO</name>
<dbReference type="AlphaFoldDB" id="A0A269YGX1"/>
<dbReference type="EMBL" id="BDGB01000104">
    <property type="protein sequence ID" value="GAW73028.1"/>
    <property type="molecule type" value="Genomic_DNA"/>
</dbReference>
<dbReference type="Proteomes" id="UP000294668">
    <property type="component" value="Unassembled WGS sequence"/>
</dbReference>
<dbReference type="EMBL" id="PUFL01000075">
    <property type="protein sequence ID" value="TDG89815.1"/>
    <property type="molecule type" value="Genomic_DNA"/>
</dbReference>
<sequence length="73" mass="8340">MKNQNYSQNVLLPGSFLGLEFGTTLFVPYKGIDLNTKVPVGIMTTVMVIWLIAGLIQWRNDNIKDEKKQNKKK</sequence>
<dbReference type="RefSeq" id="WP_057961922.1">
    <property type="nucleotide sequence ID" value="NZ_BAAAXO010000001.1"/>
</dbReference>
<evidence type="ECO:0000313" key="6">
    <source>
        <dbReference type="Proteomes" id="UP000216802"/>
    </source>
</evidence>
<protein>
    <submittedName>
        <fullName evidence="3">Uncharacterized protein</fullName>
    </submittedName>
</protein>
<evidence type="ECO:0000313" key="3">
    <source>
        <dbReference type="EMBL" id="PAK83846.1"/>
    </source>
</evidence>
<evidence type="ECO:0000256" key="1">
    <source>
        <dbReference type="SAM" id="Phobius"/>
    </source>
</evidence>
<comment type="caution">
    <text evidence="3">The sequence shown here is derived from an EMBL/GenBank/DDBJ whole genome shotgun (WGS) entry which is preliminary data.</text>
</comment>
<keyword evidence="1" id="KW-0472">Membrane</keyword>
<reference evidence="4" key="4">
    <citation type="submission" date="2019-02" db="EMBL/GenBank/DDBJ databases">
        <authorList>
            <person name="Buron G."/>
            <person name="Chaylann A."/>
            <person name="Dolejs I."/>
            <person name="Forster J."/>
            <person name="Miks M.H."/>
        </authorList>
    </citation>
    <scope>NUCLEOTIDE SEQUENCE</scope>
    <source>
        <strain evidence="4">DSM 10551</strain>
    </source>
</reference>
<organism evidence="3 6">
    <name type="scientific">Lentilactobacillus parakefiri</name>
    <dbReference type="NCBI Taxonomy" id="152332"/>
    <lineage>
        <taxon>Bacteria</taxon>
        <taxon>Bacillati</taxon>
        <taxon>Bacillota</taxon>
        <taxon>Bacilli</taxon>
        <taxon>Lactobacillales</taxon>
        <taxon>Lactobacillaceae</taxon>
        <taxon>Lentilactobacillus</taxon>
    </lineage>
</organism>
<reference evidence="3 6" key="2">
    <citation type="submission" date="2017-04" db="EMBL/GenBank/DDBJ databases">
        <title>Kefir bacterial isolates.</title>
        <authorList>
            <person name="Kim Y."/>
            <person name="Blasche S."/>
            <person name="Patil K.R."/>
        </authorList>
    </citation>
    <scope>NUCLEOTIDE SEQUENCE [LARGE SCALE GENOMIC DNA]</scope>
    <source>
        <strain evidence="3 6">OG2</strain>
    </source>
</reference>
<reference evidence="4 7" key="3">
    <citation type="journal article" date="2019" name="Appl. Microbiol. Biotechnol.">
        <title>Uncovering carbohydrate metabolism through a genotype-phenotype association study of 56 lactic acid bacteria genomes.</title>
        <authorList>
            <person name="Buron-Moles G."/>
            <person name="Chailyan A."/>
            <person name="Dolejs I."/>
            <person name="Forster J."/>
            <person name="Miks M.H."/>
        </authorList>
    </citation>
    <scope>NUCLEOTIDE SEQUENCE [LARGE SCALE GENOMIC DNA]</scope>
    <source>
        <strain evidence="4 7">DSM 10551</strain>
    </source>
</reference>
<evidence type="ECO:0000313" key="7">
    <source>
        <dbReference type="Proteomes" id="UP000294668"/>
    </source>
</evidence>
<gene>
    <name evidence="3" type="ORF">B8W98_05925</name>
    <name evidence="4" type="ORF">C5L28_001036</name>
    <name evidence="2" type="ORF">LPKJCM_02161</name>
</gene>
<feature type="transmembrane region" description="Helical" evidence="1">
    <location>
        <begin position="38"/>
        <end position="58"/>
    </location>
</feature>
<dbReference type="EMBL" id="NCXI01000035">
    <property type="protein sequence ID" value="PAK83846.1"/>
    <property type="molecule type" value="Genomic_DNA"/>
</dbReference>
<evidence type="ECO:0000313" key="4">
    <source>
        <dbReference type="EMBL" id="TDG89815.1"/>
    </source>
</evidence>
<keyword evidence="1" id="KW-1133">Transmembrane helix</keyword>
<keyword evidence="7" id="KW-1185">Reference proteome</keyword>